<dbReference type="AlphaFoldDB" id="A0A4P7N3A2"/>
<name>A0A4P7N3A2_PYROR</name>
<evidence type="ECO:0000256" key="1">
    <source>
        <dbReference type="ARBA" id="ARBA00004167"/>
    </source>
</evidence>
<keyword evidence="3 6" id="KW-1133">Transmembrane helix</keyword>
<dbReference type="PANTHER" id="PTHR15549:SF26">
    <property type="entry name" value="AXIAL BUDDING PATTERN PROTEIN 2-RELATED"/>
    <property type="match status" value="1"/>
</dbReference>
<evidence type="ECO:0000313" key="8">
    <source>
        <dbReference type="Proteomes" id="UP000294847"/>
    </source>
</evidence>
<feature type="transmembrane region" description="Helical" evidence="6">
    <location>
        <begin position="95"/>
        <end position="119"/>
    </location>
</feature>
<dbReference type="PANTHER" id="PTHR15549">
    <property type="entry name" value="PAIRED IMMUNOGLOBULIN-LIKE TYPE 2 RECEPTOR"/>
    <property type="match status" value="1"/>
</dbReference>
<dbReference type="InterPro" id="IPR051694">
    <property type="entry name" value="Immunoregulatory_rcpt-like"/>
</dbReference>
<sequence>MYFITSTIIGFQCRASAYGGTPELLRTTSSGGPARTYASRTATRSSSTQIRTTTTRGSVIVVTTTLSAEPVTSSSSDINDYIDSRINESRSDNTGAIVGGSIGGAAVLAISALAGVLFFRRRKKKNTDEVRSSQAVETMEASGANGPLAYYPASPSYPGSSYPVSPGGPVGTISTASTPHSPGLEDSHKTSLLTRGHNQNHRLSEVDGGAGSQVHELAAREGDTPFCHPVNYVATDSFHGFTCAKTAFSRGQRTALLQTTFSGATTTRNYGLFGATASGAAPGTGTDEDNAVEQISSPTDAGGGGSGGDRGGGGGGGDSQSSTPIGAIVGGVVGGISVIAIAAGAGAFVYRRKKKRSQDIGGQAVVQPENTDTRSPKWPLLNAGQAAKIPEYPLEMDAAVPATQVHELDDTGHPNSSPPARQVHELG</sequence>
<evidence type="ECO:0000313" key="7">
    <source>
        <dbReference type="EMBL" id="QBZ54390.1"/>
    </source>
</evidence>
<protein>
    <submittedName>
        <fullName evidence="7">Uncharacterized protein</fullName>
    </submittedName>
</protein>
<evidence type="ECO:0000256" key="6">
    <source>
        <dbReference type="SAM" id="Phobius"/>
    </source>
</evidence>
<feature type="compositionally biased region" description="Gly residues" evidence="5">
    <location>
        <begin position="301"/>
        <end position="318"/>
    </location>
</feature>
<evidence type="ECO:0000256" key="4">
    <source>
        <dbReference type="ARBA" id="ARBA00023136"/>
    </source>
</evidence>
<feature type="transmembrane region" description="Helical" evidence="6">
    <location>
        <begin position="328"/>
        <end position="350"/>
    </location>
</feature>
<feature type="region of interest" description="Disordered" evidence="5">
    <location>
        <begin position="26"/>
        <end position="52"/>
    </location>
</feature>
<keyword evidence="4 6" id="KW-0472">Membrane</keyword>
<evidence type="ECO:0000256" key="3">
    <source>
        <dbReference type="ARBA" id="ARBA00022989"/>
    </source>
</evidence>
<gene>
    <name evidence="7" type="ORF">PoMZ_10089</name>
</gene>
<reference evidence="7 8" key="1">
    <citation type="journal article" date="2019" name="Mol. Biol. Evol.">
        <title>Blast fungal genomes show frequent chromosomal changes, gene gains and losses, and effector gene turnover.</title>
        <authorList>
            <person name="Gomez Luciano L.B."/>
            <person name="Jason Tsai I."/>
            <person name="Chuma I."/>
            <person name="Tosa Y."/>
            <person name="Chen Y.H."/>
            <person name="Li J.Y."/>
            <person name="Li M.Y."/>
            <person name="Jade Lu M.Y."/>
            <person name="Nakayashiki H."/>
            <person name="Li W.H."/>
        </authorList>
    </citation>
    <scope>NUCLEOTIDE SEQUENCE [LARGE SCALE GENOMIC DNA]</scope>
    <source>
        <strain evidence="7">MZ5-1-6</strain>
    </source>
</reference>
<proteinExistence type="predicted"/>
<feature type="compositionally biased region" description="Low complexity" evidence="5">
    <location>
        <begin position="34"/>
        <end position="52"/>
    </location>
</feature>
<dbReference type="CDD" id="cd12087">
    <property type="entry name" value="TM_EGFR-like"/>
    <property type="match status" value="1"/>
</dbReference>
<dbReference type="Gene3D" id="1.20.5.510">
    <property type="entry name" value="Single helix bin"/>
    <property type="match status" value="1"/>
</dbReference>
<keyword evidence="2 6" id="KW-0812">Transmembrane</keyword>
<feature type="region of interest" description="Disordered" evidence="5">
    <location>
        <begin position="357"/>
        <end position="378"/>
    </location>
</feature>
<evidence type="ECO:0000256" key="5">
    <source>
        <dbReference type="SAM" id="MobiDB-lite"/>
    </source>
</evidence>
<accession>A0A4P7N3A2</accession>
<dbReference type="GO" id="GO:0016020">
    <property type="term" value="C:membrane"/>
    <property type="evidence" value="ECO:0007669"/>
    <property type="project" value="UniProtKB-SubCell"/>
</dbReference>
<feature type="region of interest" description="Disordered" evidence="5">
    <location>
        <begin position="279"/>
        <end position="322"/>
    </location>
</feature>
<organism evidence="7 8">
    <name type="scientific">Pyricularia oryzae</name>
    <name type="common">Rice blast fungus</name>
    <name type="synonym">Magnaporthe oryzae</name>
    <dbReference type="NCBI Taxonomy" id="318829"/>
    <lineage>
        <taxon>Eukaryota</taxon>
        <taxon>Fungi</taxon>
        <taxon>Dikarya</taxon>
        <taxon>Ascomycota</taxon>
        <taxon>Pezizomycotina</taxon>
        <taxon>Sordariomycetes</taxon>
        <taxon>Sordariomycetidae</taxon>
        <taxon>Magnaporthales</taxon>
        <taxon>Pyriculariaceae</taxon>
        <taxon>Pyricularia</taxon>
    </lineage>
</organism>
<dbReference type="Proteomes" id="UP000294847">
    <property type="component" value="Chromosome 1"/>
</dbReference>
<feature type="region of interest" description="Disordered" evidence="5">
    <location>
        <begin position="158"/>
        <end position="190"/>
    </location>
</feature>
<feature type="region of interest" description="Disordered" evidence="5">
    <location>
        <begin position="124"/>
        <end position="145"/>
    </location>
</feature>
<evidence type="ECO:0000256" key="2">
    <source>
        <dbReference type="ARBA" id="ARBA00022692"/>
    </source>
</evidence>
<dbReference type="EMBL" id="CP034204">
    <property type="protein sequence ID" value="QBZ54390.1"/>
    <property type="molecule type" value="Genomic_DNA"/>
</dbReference>
<feature type="region of interest" description="Disordered" evidence="5">
    <location>
        <begin position="401"/>
        <end position="427"/>
    </location>
</feature>
<comment type="subcellular location">
    <subcellularLocation>
        <location evidence="1">Membrane</location>
        <topology evidence="1">Single-pass membrane protein</topology>
    </subcellularLocation>
</comment>
<dbReference type="GO" id="GO:0071944">
    <property type="term" value="C:cell periphery"/>
    <property type="evidence" value="ECO:0007669"/>
    <property type="project" value="UniProtKB-ARBA"/>
</dbReference>
<feature type="compositionally biased region" description="Low complexity" evidence="5">
    <location>
        <begin position="158"/>
        <end position="167"/>
    </location>
</feature>